<organism evidence="3 5">
    <name type="scientific">Pseudomonas extremaustralis</name>
    <dbReference type="NCBI Taxonomy" id="359110"/>
    <lineage>
        <taxon>Bacteria</taxon>
        <taxon>Pseudomonadati</taxon>
        <taxon>Pseudomonadota</taxon>
        <taxon>Gammaproteobacteria</taxon>
        <taxon>Pseudomonadales</taxon>
        <taxon>Pseudomonadaceae</taxon>
        <taxon>Pseudomonas</taxon>
    </lineage>
</organism>
<name>A0A5C5QM24_9PSED</name>
<keyword evidence="4" id="KW-1185">Reference proteome</keyword>
<reference evidence="2 4" key="1">
    <citation type="submission" date="2016-10" db="EMBL/GenBank/DDBJ databases">
        <authorList>
            <person name="Varghese N."/>
            <person name="Submissions S."/>
        </authorList>
    </citation>
    <scope>NUCLEOTIDE SEQUENCE [LARGE SCALE GENOMIC DNA]</scope>
    <source>
        <strain evidence="2 4">DSM 17835</strain>
    </source>
</reference>
<accession>A0A5C5QM24</accession>
<dbReference type="EMBL" id="LT629689">
    <property type="protein sequence ID" value="SDE73320.1"/>
    <property type="molecule type" value="Genomic_DNA"/>
</dbReference>
<evidence type="ECO:0000313" key="4">
    <source>
        <dbReference type="Proteomes" id="UP000182858"/>
    </source>
</evidence>
<protein>
    <recommendedName>
        <fullName evidence="6">SH3 domain-containing protein</fullName>
    </recommendedName>
</protein>
<dbReference type="OrthoDB" id="6885434at2"/>
<dbReference type="Proteomes" id="UP000182858">
    <property type="component" value="Chromosome I"/>
</dbReference>
<dbReference type="AlphaFoldDB" id="A0A5C5QM24"/>
<reference evidence="3 5" key="2">
    <citation type="submission" date="2019-06" db="EMBL/GenBank/DDBJ databases">
        <title>Pseudomonas bimorpha sp. nov. isolated from bovine raw milk and skim milk concentrate.</title>
        <authorList>
            <person name="Hofmann K."/>
            <person name="Huptas C."/>
            <person name="Doll E."/>
            <person name="Scherer S."/>
            <person name="Wenning M."/>
        </authorList>
    </citation>
    <scope>NUCLEOTIDE SEQUENCE [LARGE SCALE GENOMIC DNA]</scope>
    <source>
        <strain evidence="3 5">DSM 17835</strain>
    </source>
</reference>
<keyword evidence="1" id="KW-0732">Signal</keyword>
<dbReference type="RefSeq" id="WP_130926059.1">
    <property type="nucleotide sequence ID" value="NZ_LT629689.1"/>
</dbReference>
<evidence type="ECO:0000313" key="5">
    <source>
        <dbReference type="Proteomes" id="UP000317951"/>
    </source>
</evidence>
<gene>
    <name evidence="3" type="ORF">FIV36_07210</name>
    <name evidence="2" type="ORF">SAMN05216591_0771</name>
</gene>
<dbReference type="EMBL" id="VFET01000004">
    <property type="protein sequence ID" value="TWS06148.1"/>
    <property type="molecule type" value="Genomic_DNA"/>
</dbReference>
<sequence>MRTLKIVFLTISIFITCNVFACDTPQVAAFKAIPLDGAAIVFDFVSIGKESSNTSHSHEIGIDVIFFRCSDGTKTLIGQLPYLADTGKIEDAFLYRTDNGTVEGLFVIHSVEIRSDTGVNYSGRYYTINVYKKDGDDFTRNEQLSTYFGKGGDIFDEDYKELLYIFPYKNKISILRSLKSEAYKKWRAGAPVNLVINKKTAIHNSPVLADVTRMYLLAGDVVSQSEVEAGWLSVIYKTSKGKEVRGWIQCENADGC</sequence>
<feature type="chain" id="PRO_5022792115" description="SH3 domain-containing protein" evidence="1">
    <location>
        <begin position="22"/>
        <end position="256"/>
    </location>
</feature>
<dbReference type="Proteomes" id="UP000317951">
    <property type="component" value="Unassembled WGS sequence"/>
</dbReference>
<dbReference type="GeneID" id="78557611"/>
<evidence type="ECO:0000256" key="1">
    <source>
        <dbReference type="SAM" id="SignalP"/>
    </source>
</evidence>
<feature type="signal peptide" evidence="1">
    <location>
        <begin position="1"/>
        <end position="21"/>
    </location>
</feature>
<proteinExistence type="predicted"/>
<evidence type="ECO:0000313" key="2">
    <source>
        <dbReference type="EMBL" id="SDE73320.1"/>
    </source>
</evidence>
<evidence type="ECO:0000313" key="3">
    <source>
        <dbReference type="EMBL" id="TWS06148.1"/>
    </source>
</evidence>
<evidence type="ECO:0008006" key="6">
    <source>
        <dbReference type="Google" id="ProtNLM"/>
    </source>
</evidence>